<comment type="similarity">
    <text evidence="4">Belongs to the ODF2 family.</text>
</comment>
<keyword evidence="9" id="KW-0282">Flagellum</keyword>
<proteinExistence type="inferred from homology"/>
<evidence type="ECO:0000256" key="5">
    <source>
        <dbReference type="ARBA" id="ARBA00022473"/>
    </source>
</evidence>
<keyword evidence="8" id="KW-0221">Differentiation</keyword>
<dbReference type="GO" id="GO:1902017">
    <property type="term" value="P:regulation of cilium assembly"/>
    <property type="evidence" value="ECO:0007669"/>
    <property type="project" value="TreeGrafter"/>
</dbReference>
<evidence type="ECO:0000256" key="12">
    <source>
        <dbReference type="ARBA" id="ARBA00023069"/>
    </source>
</evidence>
<keyword evidence="13" id="KW-0206">Cytoskeleton</keyword>
<evidence type="ECO:0000256" key="3">
    <source>
        <dbReference type="ARBA" id="ARBA00004647"/>
    </source>
</evidence>
<dbReference type="GO" id="GO:0005874">
    <property type="term" value="C:microtubule"/>
    <property type="evidence" value="ECO:0007669"/>
    <property type="project" value="UniProtKB-KW"/>
</dbReference>
<evidence type="ECO:0000256" key="10">
    <source>
        <dbReference type="ARBA" id="ARBA00022871"/>
    </source>
</evidence>
<evidence type="ECO:0000256" key="6">
    <source>
        <dbReference type="ARBA" id="ARBA00022490"/>
    </source>
</evidence>
<organism evidence="19">
    <name type="scientific">Nothobranchius rachovii</name>
    <name type="common">bluefin notho</name>
    <dbReference type="NCBI Taxonomy" id="451742"/>
    <lineage>
        <taxon>Eukaryota</taxon>
        <taxon>Metazoa</taxon>
        <taxon>Chordata</taxon>
        <taxon>Craniata</taxon>
        <taxon>Vertebrata</taxon>
        <taxon>Euteleostomi</taxon>
        <taxon>Actinopterygii</taxon>
        <taxon>Neopterygii</taxon>
        <taxon>Teleostei</taxon>
        <taxon>Neoteleostei</taxon>
        <taxon>Acanthomorphata</taxon>
        <taxon>Ovalentaria</taxon>
        <taxon>Atherinomorphae</taxon>
        <taxon>Cyprinodontiformes</taxon>
        <taxon>Nothobranchiidae</taxon>
        <taxon>Nothobranchius</taxon>
    </lineage>
</organism>
<evidence type="ECO:0000256" key="13">
    <source>
        <dbReference type="ARBA" id="ARBA00023212"/>
    </source>
</evidence>
<keyword evidence="6" id="KW-0963">Cytoplasm</keyword>
<dbReference type="AlphaFoldDB" id="A0A1A8PFD9"/>
<evidence type="ECO:0000256" key="1">
    <source>
        <dbReference type="ARBA" id="ARBA00004114"/>
    </source>
</evidence>
<evidence type="ECO:0000313" key="19">
    <source>
        <dbReference type="EMBL" id="SBR79749.1"/>
    </source>
</evidence>
<dbReference type="GO" id="GO:0005813">
    <property type="term" value="C:centrosome"/>
    <property type="evidence" value="ECO:0007669"/>
    <property type="project" value="TreeGrafter"/>
</dbReference>
<keyword evidence="12" id="KW-0969">Cilium</keyword>
<dbReference type="EMBL" id="HAEI01002289">
    <property type="protein sequence ID" value="SBR79749.1"/>
    <property type="molecule type" value="Transcribed_RNA"/>
</dbReference>
<evidence type="ECO:0000256" key="7">
    <source>
        <dbReference type="ARBA" id="ARBA00022701"/>
    </source>
</evidence>
<reference evidence="19" key="2">
    <citation type="submission" date="2016-06" db="EMBL/GenBank/DDBJ databases">
        <title>The genome of a short-lived fish provides insights into sex chromosome evolution and the genetic control of aging.</title>
        <authorList>
            <person name="Reichwald K."/>
            <person name="Felder M."/>
            <person name="Petzold A."/>
            <person name="Koch P."/>
            <person name="Groth M."/>
            <person name="Platzer M."/>
        </authorList>
    </citation>
    <scope>NUCLEOTIDE SEQUENCE</scope>
    <source>
        <tissue evidence="19">Brain</tissue>
    </source>
</reference>
<gene>
    <name evidence="19" type="primary">ODF2</name>
</gene>
<keyword evidence="14" id="KW-0966">Cell projection</keyword>
<reference evidence="19" key="1">
    <citation type="submission" date="2016-05" db="EMBL/GenBank/DDBJ databases">
        <authorList>
            <person name="Lavstsen T."/>
            <person name="Jespersen J.S."/>
        </authorList>
    </citation>
    <scope>NUCLEOTIDE SEQUENCE</scope>
    <source>
        <tissue evidence="19">Brain</tissue>
    </source>
</reference>
<dbReference type="PANTHER" id="PTHR23162">
    <property type="entry name" value="OUTER DENSE FIBER OF SPERM TAILS 2"/>
    <property type="match status" value="1"/>
</dbReference>
<sequence length="268" mass="31459">MQVHQARLDSEECYLKLEMTQKETREVKESLEKEKEQVRQELLVQLRELELLPEKLRRTEQQLQEAQQEAEVYERRNTEHSAALSEIRLKVEQQGAQMETSQQRNLLLQEENGILREKMTKLERKLDNVTAENKEMSQALVSKDGLTCSLQQQLEEKTRECSILSRQLKQTLDDAQRQVDDSLQKLLTKERASQSKALELQSQLSRANTDLSQLQRSKEEMERRFKTQLQNLKERLEQSDSTNRSLQNYVHFLKTSYGNVFGDSFIGS</sequence>
<evidence type="ECO:0000256" key="17">
    <source>
        <dbReference type="ARBA" id="ARBA00043200"/>
    </source>
</evidence>
<dbReference type="GO" id="GO:0030154">
    <property type="term" value="P:cell differentiation"/>
    <property type="evidence" value="ECO:0007669"/>
    <property type="project" value="UniProtKB-KW"/>
</dbReference>
<evidence type="ECO:0000256" key="9">
    <source>
        <dbReference type="ARBA" id="ARBA00022846"/>
    </source>
</evidence>
<evidence type="ECO:0000256" key="2">
    <source>
        <dbReference type="ARBA" id="ARBA00004230"/>
    </source>
</evidence>
<evidence type="ECO:0000256" key="11">
    <source>
        <dbReference type="ARBA" id="ARBA00023054"/>
    </source>
</evidence>
<evidence type="ECO:0000256" key="4">
    <source>
        <dbReference type="ARBA" id="ARBA00009316"/>
    </source>
</evidence>
<dbReference type="GO" id="GO:0031514">
    <property type="term" value="C:motile cilium"/>
    <property type="evidence" value="ECO:0007669"/>
    <property type="project" value="UniProtKB-SubCell"/>
</dbReference>
<dbReference type="InterPro" id="IPR026099">
    <property type="entry name" value="Odf2-rel"/>
</dbReference>
<dbReference type="PANTHER" id="PTHR23162:SF8">
    <property type="entry name" value="OUTER DENSE FIBER PROTEIN 2"/>
    <property type="match status" value="1"/>
</dbReference>
<evidence type="ECO:0000256" key="16">
    <source>
        <dbReference type="ARBA" id="ARBA00041830"/>
    </source>
</evidence>
<evidence type="ECO:0000256" key="8">
    <source>
        <dbReference type="ARBA" id="ARBA00022782"/>
    </source>
</evidence>
<protein>
    <recommendedName>
        <fullName evidence="15">Outer dense fiber protein 2</fullName>
    </recommendedName>
    <alternativeName>
        <fullName evidence="16">Cenexin</fullName>
    </alternativeName>
    <alternativeName>
        <fullName evidence="17">Outer dense fiber of sperm tails protein 2</fullName>
    </alternativeName>
</protein>
<keyword evidence="7" id="KW-0493">Microtubule</keyword>
<keyword evidence="11 18" id="KW-0175">Coiled coil</keyword>
<dbReference type="GO" id="GO:0007283">
    <property type="term" value="P:spermatogenesis"/>
    <property type="evidence" value="ECO:0007669"/>
    <property type="project" value="UniProtKB-KW"/>
</dbReference>
<keyword evidence="10" id="KW-0744">Spermatogenesis</keyword>
<keyword evidence="5" id="KW-0217">Developmental protein</keyword>
<dbReference type="GO" id="GO:0005814">
    <property type="term" value="C:centriole"/>
    <property type="evidence" value="ECO:0007669"/>
    <property type="project" value="UniProtKB-SubCell"/>
</dbReference>
<accession>A0A1A8PFD9</accession>
<evidence type="ECO:0000256" key="14">
    <source>
        <dbReference type="ARBA" id="ARBA00023273"/>
    </source>
</evidence>
<evidence type="ECO:0000256" key="15">
    <source>
        <dbReference type="ARBA" id="ARBA00040458"/>
    </source>
</evidence>
<feature type="coiled-coil region" evidence="18">
    <location>
        <begin position="14"/>
        <end position="249"/>
    </location>
</feature>
<name>A0A1A8PFD9_9TELE</name>
<dbReference type="GO" id="GO:0000922">
    <property type="term" value="C:spindle pole"/>
    <property type="evidence" value="ECO:0007669"/>
    <property type="project" value="UniProtKB-SubCell"/>
</dbReference>
<comment type="subcellular location">
    <subcellularLocation>
        <location evidence="2">Cell projection</location>
        <location evidence="2">Cilium</location>
        <location evidence="2">Flagellum</location>
    </subcellularLocation>
    <subcellularLocation>
        <location evidence="1">Cytoplasm</location>
        <location evidence="1">Cytoskeleton</location>
        <location evidence="1">Microtubule organizing center</location>
        <location evidence="1">Centrosome</location>
        <location evidence="1">Centriole</location>
    </subcellularLocation>
    <subcellularLocation>
        <location evidence="3">Cytoplasm</location>
        <location evidence="3">Cytoskeleton</location>
        <location evidence="3">Spindle pole</location>
    </subcellularLocation>
</comment>
<evidence type="ECO:0000256" key="18">
    <source>
        <dbReference type="SAM" id="Coils"/>
    </source>
</evidence>